<feature type="compositionally biased region" description="Polar residues" evidence="1">
    <location>
        <begin position="511"/>
        <end position="531"/>
    </location>
</feature>
<dbReference type="Pfam" id="PF01464">
    <property type="entry name" value="SLT"/>
    <property type="match status" value="1"/>
</dbReference>
<dbReference type="PANTHER" id="PTHR33734:SF22">
    <property type="entry name" value="MEMBRANE-BOUND LYTIC MUREIN TRANSGLYCOSYLASE D"/>
    <property type="match status" value="1"/>
</dbReference>
<feature type="domain" description="LysM" evidence="2">
    <location>
        <begin position="374"/>
        <end position="418"/>
    </location>
</feature>
<feature type="region of interest" description="Disordered" evidence="1">
    <location>
        <begin position="477"/>
        <end position="539"/>
    </location>
</feature>
<protein>
    <submittedName>
        <fullName evidence="3">LysM peptidoglycan-binding domain-containing protein</fullName>
    </submittedName>
</protein>
<reference evidence="3 4" key="1">
    <citation type="journal article" date="2016" name="Int. J. Syst. Evol. Microbiol.">
        <title>Acidipila dinghuensis sp. nov., an acidobacterium isolated from forest soil.</title>
        <authorList>
            <person name="Jiang Y.W."/>
            <person name="Wang J."/>
            <person name="Chen M.H."/>
            <person name="Lv Y.Y."/>
            <person name="Qiu L.H."/>
        </authorList>
    </citation>
    <scope>NUCLEOTIDE SEQUENCE [LARGE SCALE GENOMIC DNA]</scope>
    <source>
        <strain evidence="3 4">DHOF10</strain>
    </source>
</reference>
<dbReference type="Pfam" id="PF01476">
    <property type="entry name" value="LysM"/>
    <property type="match status" value="2"/>
</dbReference>
<evidence type="ECO:0000259" key="2">
    <source>
        <dbReference type="PROSITE" id="PS51782"/>
    </source>
</evidence>
<dbReference type="CDD" id="cd00118">
    <property type="entry name" value="LysM"/>
    <property type="match status" value="1"/>
</dbReference>
<dbReference type="InterPro" id="IPR023346">
    <property type="entry name" value="Lysozyme-like_dom_sf"/>
</dbReference>
<dbReference type="Proteomes" id="UP000290253">
    <property type="component" value="Unassembled WGS sequence"/>
</dbReference>
<dbReference type="Gene3D" id="1.10.530.10">
    <property type="match status" value="1"/>
</dbReference>
<dbReference type="Gene3D" id="3.10.350.10">
    <property type="entry name" value="LysM domain"/>
    <property type="match status" value="2"/>
</dbReference>
<dbReference type="PANTHER" id="PTHR33734">
    <property type="entry name" value="LYSM DOMAIN-CONTAINING GPI-ANCHORED PROTEIN 2"/>
    <property type="match status" value="1"/>
</dbReference>
<proteinExistence type="predicted"/>
<dbReference type="SMART" id="SM00257">
    <property type="entry name" value="LysM"/>
    <property type="match status" value="2"/>
</dbReference>
<evidence type="ECO:0000313" key="4">
    <source>
        <dbReference type="Proteomes" id="UP000290253"/>
    </source>
</evidence>
<name>A0A4Q1SKH1_9BACT</name>
<keyword evidence="4" id="KW-1185">Reference proteome</keyword>
<dbReference type="EMBL" id="SDMK01000001">
    <property type="protein sequence ID" value="RXS98186.1"/>
    <property type="molecule type" value="Genomic_DNA"/>
</dbReference>
<comment type="caution">
    <text evidence="3">The sequence shown here is derived from an EMBL/GenBank/DDBJ whole genome shotgun (WGS) entry which is preliminary data.</text>
</comment>
<accession>A0A4Q1SKH1</accession>
<evidence type="ECO:0000256" key="1">
    <source>
        <dbReference type="SAM" id="MobiDB-lite"/>
    </source>
</evidence>
<dbReference type="InterPro" id="IPR036779">
    <property type="entry name" value="LysM_dom_sf"/>
</dbReference>
<feature type="domain" description="LysM" evidence="2">
    <location>
        <begin position="431"/>
        <end position="474"/>
    </location>
</feature>
<dbReference type="PROSITE" id="PS51782">
    <property type="entry name" value="LYSM"/>
    <property type="match status" value="2"/>
</dbReference>
<sequence length="539" mass="58642">MIQSVEKAYQNGVSNYQQGHLEAARSNFDYAVDQMLTCGIPIKNDPDLSAEFDHIVDAVNTLEMDALTQGNGLSAPADPTPAEAAEQATFKVDPTVVAEAQAALKTTQSDLPLVINDTVAGYIDFFTKSRAGHATIVASLQRAGLYRDMIQKVLKREGLPQDLIYLAFAESGFRPRVVNAGSGAGGMWQFMPWGVYGLDRNGWYDERFDPEKATEAYARLIKANYDQLGDWYLAIAAYNWGAGAVQRAVQRTGYADFWELYRRNNLPEQTKQYVPEIIAVALIAKNPKQYGLDSIVPDQPIVTDTVQTNYSVSLQLAADIVGSTASDLADLNPSLLRGVTPPDESFDLHLPAGTKELFEKRIAAIPEDRRRYWRFHAVHAGDTLEEVAREYHVSASEIAAENQIAGGSDLSGLDAVVIPVSPVTAPVRKSALYVTRRGDSLITVADRFNVTVEDLKAWNHLSSSAVPAGRRLYISEPAHVSSARRTERGAATQAHRTGKEKAGVTKAGSAKTGSTKAGTAKGRSTSEASASTKRKPRHS</sequence>
<organism evidence="3 4">
    <name type="scientific">Silvibacterium dinghuense</name>
    <dbReference type="NCBI Taxonomy" id="1560006"/>
    <lineage>
        <taxon>Bacteria</taxon>
        <taxon>Pseudomonadati</taxon>
        <taxon>Acidobacteriota</taxon>
        <taxon>Terriglobia</taxon>
        <taxon>Terriglobales</taxon>
        <taxon>Acidobacteriaceae</taxon>
        <taxon>Silvibacterium</taxon>
    </lineage>
</organism>
<dbReference type="SUPFAM" id="SSF53955">
    <property type="entry name" value="Lysozyme-like"/>
    <property type="match status" value="1"/>
</dbReference>
<dbReference type="CDD" id="cd16894">
    <property type="entry name" value="MltD-like"/>
    <property type="match status" value="1"/>
</dbReference>
<dbReference type="SUPFAM" id="SSF54106">
    <property type="entry name" value="LysM domain"/>
    <property type="match status" value="1"/>
</dbReference>
<dbReference type="InterPro" id="IPR018392">
    <property type="entry name" value="LysM"/>
</dbReference>
<dbReference type="AlphaFoldDB" id="A0A4Q1SKH1"/>
<evidence type="ECO:0000313" key="3">
    <source>
        <dbReference type="EMBL" id="RXS98186.1"/>
    </source>
</evidence>
<dbReference type="InterPro" id="IPR008258">
    <property type="entry name" value="Transglycosylase_SLT_dom_1"/>
</dbReference>
<dbReference type="OrthoDB" id="9815002at2"/>
<gene>
    <name evidence="3" type="ORF">ESZ00_06140</name>
</gene>